<keyword evidence="10" id="KW-1015">Disulfide bond</keyword>
<evidence type="ECO:0000256" key="11">
    <source>
        <dbReference type="ARBA" id="ARBA00023444"/>
    </source>
</evidence>
<keyword evidence="2" id="KW-1003">Cell membrane</keyword>
<feature type="transmembrane region" description="Helical" evidence="12">
    <location>
        <begin position="168"/>
        <end position="185"/>
    </location>
</feature>
<comment type="caution">
    <text evidence="13">The sequence shown here is derived from an EMBL/GenBank/DDBJ whole genome shotgun (WGS) entry which is preliminary data.</text>
</comment>
<evidence type="ECO:0000256" key="3">
    <source>
        <dbReference type="ARBA" id="ARBA00022692"/>
    </source>
</evidence>
<name>A0ABT6DHS1_9BACT</name>
<dbReference type="PANTHER" id="PTHR35457">
    <property type="entry name" value="HEME A SYNTHASE"/>
    <property type="match status" value="1"/>
</dbReference>
<evidence type="ECO:0000313" key="13">
    <source>
        <dbReference type="EMBL" id="MDG0816351.1"/>
    </source>
</evidence>
<keyword evidence="14" id="KW-1185">Reference proteome</keyword>
<feature type="transmembrane region" description="Helical" evidence="12">
    <location>
        <begin position="253"/>
        <end position="270"/>
    </location>
</feature>
<keyword evidence="7" id="KW-0408">Iron</keyword>
<evidence type="ECO:0000256" key="10">
    <source>
        <dbReference type="ARBA" id="ARBA00023157"/>
    </source>
</evidence>
<reference evidence="13" key="1">
    <citation type="submission" date="2022-08" db="EMBL/GenBank/DDBJ databases">
        <title>Novel Bdellovibrio Species Isolated from Svalbard: Designation Bdellovibrio svalbardensis.</title>
        <authorList>
            <person name="Mitchell R.J."/>
            <person name="Choi S.Y."/>
        </authorList>
    </citation>
    <scope>NUCLEOTIDE SEQUENCE</scope>
    <source>
        <strain evidence="13">PAP01</strain>
    </source>
</reference>
<evidence type="ECO:0000256" key="7">
    <source>
        <dbReference type="ARBA" id="ARBA00023004"/>
    </source>
</evidence>
<accession>A0ABT6DHS1</accession>
<feature type="transmembrane region" description="Helical" evidence="12">
    <location>
        <begin position="92"/>
        <end position="117"/>
    </location>
</feature>
<proteinExistence type="predicted"/>
<feature type="transmembrane region" description="Helical" evidence="12">
    <location>
        <begin position="276"/>
        <end position="296"/>
    </location>
</feature>
<keyword evidence="6" id="KW-0560">Oxidoreductase</keyword>
<keyword evidence="8" id="KW-0350">Heme biosynthesis</keyword>
<dbReference type="RefSeq" id="WP_277577829.1">
    <property type="nucleotide sequence ID" value="NZ_JANRMI010000002.1"/>
</dbReference>
<keyword evidence="5 12" id="KW-1133">Transmembrane helix</keyword>
<feature type="transmembrane region" description="Helical" evidence="12">
    <location>
        <begin position="9"/>
        <end position="29"/>
    </location>
</feature>
<evidence type="ECO:0000256" key="8">
    <source>
        <dbReference type="ARBA" id="ARBA00023133"/>
    </source>
</evidence>
<keyword evidence="3 12" id="KW-0812">Transmembrane</keyword>
<keyword evidence="9 12" id="KW-0472">Membrane</keyword>
<dbReference type="InterPro" id="IPR003780">
    <property type="entry name" value="COX15/CtaA_fam"/>
</dbReference>
<dbReference type="Pfam" id="PF02628">
    <property type="entry name" value="COX15-CtaA"/>
    <property type="match status" value="1"/>
</dbReference>
<evidence type="ECO:0000256" key="6">
    <source>
        <dbReference type="ARBA" id="ARBA00023002"/>
    </source>
</evidence>
<evidence type="ECO:0000256" key="12">
    <source>
        <dbReference type="SAM" id="Phobius"/>
    </source>
</evidence>
<keyword evidence="4" id="KW-0479">Metal-binding</keyword>
<organism evidence="13 14">
    <name type="scientific">Bdellovibrio svalbardensis</name>
    <dbReference type="NCBI Taxonomy" id="2972972"/>
    <lineage>
        <taxon>Bacteria</taxon>
        <taxon>Pseudomonadati</taxon>
        <taxon>Bdellovibrionota</taxon>
        <taxon>Bdellovibrionia</taxon>
        <taxon>Bdellovibrionales</taxon>
        <taxon>Pseudobdellovibrionaceae</taxon>
        <taxon>Bdellovibrio</taxon>
    </lineage>
</organism>
<sequence>MTKSGYKKFAFSLLIYTLLVILWGAWVRISHSGDGCGDTWPLCHGQLIPEAQRGKTWVEYAHRLMSGIYGFVVIYFWWAARKLYPVGHFARKAALATLIFMITEALLGAKLVLFKLVTTNDTPYRAFVMALHQMNSFMLTGAVALTYAGATLHADLPAPSSQDRKYKYLPWVIVLLGITGAWASLSNSLFPTENLYDGFLADFSTQSHFLVRLRGLHPLLAVIGAGSLAFFFWMKAQISDNALLQKKSLQMSLLLIVGILFGMATLLLHAPTWMKIGHLTLAHTIWVILLQWVFFVRASKLSAR</sequence>
<evidence type="ECO:0000313" key="14">
    <source>
        <dbReference type="Proteomes" id="UP001152321"/>
    </source>
</evidence>
<dbReference type="Proteomes" id="UP001152321">
    <property type="component" value="Unassembled WGS sequence"/>
</dbReference>
<dbReference type="InterPro" id="IPR050450">
    <property type="entry name" value="COX15/CtaA_HemeA_synthase"/>
</dbReference>
<protein>
    <submittedName>
        <fullName evidence="13">COX15/CtaA family protein</fullName>
    </submittedName>
</protein>
<evidence type="ECO:0000256" key="5">
    <source>
        <dbReference type="ARBA" id="ARBA00022989"/>
    </source>
</evidence>
<comment type="subcellular location">
    <subcellularLocation>
        <location evidence="1">Membrane</location>
        <topology evidence="1">Multi-pass membrane protein</topology>
    </subcellularLocation>
</comment>
<dbReference type="PANTHER" id="PTHR35457:SF1">
    <property type="entry name" value="HEME A SYNTHASE"/>
    <property type="match status" value="1"/>
</dbReference>
<evidence type="ECO:0000256" key="2">
    <source>
        <dbReference type="ARBA" id="ARBA00022475"/>
    </source>
</evidence>
<gene>
    <name evidence="13" type="ORF">NWE73_08255</name>
</gene>
<evidence type="ECO:0000256" key="9">
    <source>
        <dbReference type="ARBA" id="ARBA00023136"/>
    </source>
</evidence>
<evidence type="ECO:0000256" key="4">
    <source>
        <dbReference type="ARBA" id="ARBA00022723"/>
    </source>
</evidence>
<dbReference type="EMBL" id="JANRMI010000002">
    <property type="protein sequence ID" value="MDG0816351.1"/>
    <property type="molecule type" value="Genomic_DNA"/>
</dbReference>
<feature type="transmembrane region" description="Helical" evidence="12">
    <location>
        <begin position="215"/>
        <end position="233"/>
    </location>
</feature>
<feature type="transmembrane region" description="Helical" evidence="12">
    <location>
        <begin position="60"/>
        <end position="80"/>
    </location>
</feature>
<evidence type="ECO:0000256" key="1">
    <source>
        <dbReference type="ARBA" id="ARBA00004141"/>
    </source>
</evidence>
<comment type="pathway">
    <text evidence="11">Porphyrin-containing compound metabolism.</text>
</comment>
<feature type="transmembrane region" description="Helical" evidence="12">
    <location>
        <begin position="137"/>
        <end position="156"/>
    </location>
</feature>